<dbReference type="GO" id="GO:0003700">
    <property type="term" value="F:DNA-binding transcription factor activity"/>
    <property type="evidence" value="ECO:0007669"/>
    <property type="project" value="InterPro"/>
</dbReference>
<dbReference type="NCBIfam" id="NF033788">
    <property type="entry name" value="HTH_metalloreg"/>
    <property type="match status" value="1"/>
</dbReference>
<dbReference type="InterPro" id="IPR036388">
    <property type="entry name" value="WH-like_DNA-bd_sf"/>
</dbReference>
<evidence type="ECO:0000259" key="5">
    <source>
        <dbReference type="PROSITE" id="PS50987"/>
    </source>
</evidence>
<dbReference type="InterPro" id="IPR013538">
    <property type="entry name" value="ASHA1/2-like_C"/>
</dbReference>
<sequence>MEAERDVFTAIADVNRRKILRLLADVDEMPLHELTAHFEMGRTAVSKHLAILKEAKLVTSRKVGRETRYQLNPKPLREVRNWVSFYEDFWQGRLAQLAVLLEKQKMSTLEGKIMNADVILDFQYTSSIEQVWKALTESDILEQWILANDFKPVVGHTFQFKSEPNEYWDGIIDGEVLEVDEPHKLSYIWASAGETTTVVWTLTEVSEGKTDLHFEMTGFSEETKATPGAIDGAVYSWTEFAKKLKTVLEK</sequence>
<dbReference type="InterPro" id="IPR023393">
    <property type="entry name" value="START-like_dom_sf"/>
</dbReference>
<dbReference type="PRINTS" id="PR00778">
    <property type="entry name" value="HTHARSR"/>
</dbReference>
<dbReference type="Pfam" id="PF08327">
    <property type="entry name" value="AHSA1"/>
    <property type="match status" value="1"/>
</dbReference>
<dbReference type="Gene3D" id="3.30.530.20">
    <property type="match status" value="1"/>
</dbReference>
<name>A0A3S9HAU1_9LACT</name>
<dbReference type="CDD" id="cd00090">
    <property type="entry name" value="HTH_ARSR"/>
    <property type="match status" value="1"/>
</dbReference>
<protein>
    <submittedName>
        <fullName evidence="6">ArsR family transcriptional regulator</fullName>
    </submittedName>
</protein>
<dbReference type="AlphaFoldDB" id="A0A3S9HAU1"/>
<dbReference type="KEGG" id="jeh:EJN90_07180"/>
<keyword evidence="4" id="KW-0804">Transcription</keyword>
<dbReference type="SMART" id="SM00418">
    <property type="entry name" value="HTH_ARSR"/>
    <property type="match status" value="1"/>
</dbReference>
<dbReference type="SUPFAM" id="SSF55961">
    <property type="entry name" value="Bet v1-like"/>
    <property type="match status" value="1"/>
</dbReference>
<evidence type="ECO:0000256" key="1">
    <source>
        <dbReference type="ARBA" id="ARBA00006817"/>
    </source>
</evidence>
<dbReference type="GO" id="GO:0003677">
    <property type="term" value="F:DNA binding"/>
    <property type="evidence" value="ECO:0007669"/>
    <property type="project" value="UniProtKB-KW"/>
</dbReference>
<dbReference type="InterPro" id="IPR011991">
    <property type="entry name" value="ArsR-like_HTH"/>
</dbReference>
<dbReference type="RefSeq" id="WP_126109837.1">
    <property type="nucleotide sequence ID" value="NZ_CP034465.1"/>
</dbReference>
<dbReference type="InterPro" id="IPR036390">
    <property type="entry name" value="WH_DNA-bd_sf"/>
</dbReference>
<evidence type="ECO:0000256" key="3">
    <source>
        <dbReference type="ARBA" id="ARBA00023125"/>
    </source>
</evidence>
<reference evidence="7" key="1">
    <citation type="submission" date="2018-12" db="EMBL/GenBank/DDBJ databases">
        <title>Complete genome sequencing of Jeotgalibaca sp. H21T32.</title>
        <authorList>
            <person name="Bae J.-W."/>
            <person name="Lee S.-Y."/>
        </authorList>
    </citation>
    <scope>NUCLEOTIDE SEQUENCE [LARGE SCALE GENOMIC DNA]</scope>
    <source>
        <strain evidence="7">H21T32</strain>
    </source>
</reference>
<dbReference type="EMBL" id="CP034465">
    <property type="protein sequence ID" value="AZP04431.1"/>
    <property type="molecule type" value="Genomic_DNA"/>
</dbReference>
<dbReference type="PROSITE" id="PS50987">
    <property type="entry name" value="HTH_ARSR_2"/>
    <property type="match status" value="1"/>
</dbReference>
<dbReference type="PANTHER" id="PTHR33154">
    <property type="entry name" value="TRANSCRIPTIONAL REGULATOR, ARSR FAMILY"/>
    <property type="match status" value="1"/>
</dbReference>
<evidence type="ECO:0000313" key="6">
    <source>
        <dbReference type="EMBL" id="AZP04431.1"/>
    </source>
</evidence>
<dbReference type="Pfam" id="PF01022">
    <property type="entry name" value="HTH_5"/>
    <property type="match status" value="1"/>
</dbReference>
<organism evidence="6 7">
    <name type="scientific">Jeotgalibaca ciconiae</name>
    <dbReference type="NCBI Taxonomy" id="2496265"/>
    <lineage>
        <taxon>Bacteria</taxon>
        <taxon>Bacillati</taxon>
        <taxon>Bacillota</taxon>
        <taxon>Bacilli</taxon>
        <taxon>Lactobacillales</taxon>
        <taxon>Carnobacteriaceae</taxon>
        <taxon>Jeotgalibaca</taxon>
    </lineage>
</organism>
<dbReference type="InterPro" id="IPR001845">
    <property type="entry name" value="HTH_ArsR_DNA-bd_dom"/>
</dbReference>
<dbReference type="Proteomes" id="UP000273326">
    <property type="component" value="Chromosome"/>
</dbReference>
<evidence type="ECO:0000256" key="4">
    <source>
        <dbReference type="ARBA" id="ARBA00023163"/>
    </source>
</evidence>
<evidence type="ECO:0000313" key="7">
    <source>
        <dbReference type="Proteomes" id="UP000273326"/>
    </source>
</evidence>
<dbReference type="OrthoDB" id="2355173at2"/>
<proteinExistence type="inferred from homology"/>
<dbReference type="Gene3D" id="1.10.10.10">
    <property type="entry name" value="Winged helix-like DNA-binding domain superfamily/Winged helix DNA-binding domain"/>
    <property type="match status" value="1"/>
</dbReference>
<feature type="domain" description="HTH arsR-type" evidence="5">
    <location>
        <begin position="1"/>
        <end position="91"/>
    </location>
</feature>
<comment type="similarity">
    <text evidence="1">Belongs to the AHA1 family.</text>
</comment>
<dbReference type="PANTHER" id="PTHR33154:SF33">
    <property type="entry name" value="TRANSCRIPTIONAL REPRESSOR SDPR"/>
    <property type="match status" value="1"/>
</dbReference>
<keyword evidence="3" id="KW-0238">DNA-binding</keyword>
<dbReference type="CDD" id="cd07814">
    <property type="entry name" value="SRPBCC_CalC_Aha1-like"/>
    <property type="match status" value="1"/>
</dbReference>
<keyword evidence="7" id="KW-1185">Reference proteome</keyword>
<dbReference type="InterPro" id="IPR051081">
    <property type="entry name" value="HTH_MetalResp_TranReg"/>
</dbReference>
<dbReference type="SUPFAM" id="SSF46785">
    <property type="entry name" value="Winged helix' DNA-binding domain"/>
    <property type="match status" value="1"/>
</dbReference>
<keyword evidence="2" id="KW-0805">Transcription regulation</keyword>
<gene>
    <name evidence="6" type="ORF">EJN90_07180</name>
</gene>
<accession>A0A3S9HAU1</accession>
<evidence type="ECO:0000256" key="2">
    <source>
        <dbReference type="ARBA" id="ARBA00023015"/>
    </source>
</evidence>